<evidence type="ECO:0000313" key="1">
    <source>
        <dbReference type="EMBL" id="XDJ14593.1"/>
    </source>
</evidence>
<organism evidence="1">
    <name type="scientific">Pseudomonas phage RVTF4</name>
    <dbReference type="NCBI Taxonomy" id="3236931"/>
    <lineage>
        <taxon>Viruses</taxon>
    </lineage>
</organism>
<sequence length="100" mass="10736">MLTPEAIAAIATRKFFTKQMVWAAEDIMAVKPGLGMHVYARKGDPLHVMSFDPNADAPHGVRLALRNTDGSAVESYRNVSVKDAQLSASPIIVDAESVGL</sequence>
<name>A0AB39CC97_9VIRU</name>
<proteinExistence type="predicted"/>
<accession>A0AB39CC97</accession>
<protein>
    <submittedName>
        <fullName evidence="1">Uncharacterized protein</fullName>
    </submittedName>
</protein>
<dbReference type="EMBL" id="PQ015378">
    <property type="protein sequence ID" value="XDJ14593.1"/>
    <property type="molecule type" value="Genomic_DNA"/>
</dbReference>
<reference evidence="1" key="1">
    <citation type="submission" date="2024-07" db="EMBL/GenBank/DDBJ databases">
        <authorList>
            <person name="Bringhurst R.M."/>
            <person name="Homer T.E."/>
        </authorList>
    </citation>
    <scope>NUCLEOTIDE SEQUENCE</scope>
</reference>